<proteinExistence type="predicted"/>
<dbReference type="AlphaFoldDB" id="A0A0J9T165"/>
<dbReference type="EMBL" id="KQ234754">
    <property type="protein sequence ID" value="KMZ88771.1"/>
    <property type="molecule type" value="Genomic_DNA"/>
</dbReference>
<name>A0A0J9T165_PLAV1</name>
<gene>
    <name evidence="1" type="ORF">PVBG_05863</name>
</gene>
<accession>A0A0J9T165</accession>
<dbReference type="Proteomes" id="UP000053327">
    <property type="component" value="Unassembled WGS sequence"/>
</dbReference>
<evidence type="ECO:0000313" key="2">
    <source>
        <dbReference type="Proteomes" id="UP000053327"/>
    </source>
</evidence>
<reference evidence="1 2" key="1">
    <citation type="submission" date="2011-08" db="EMBL/GenBank/DDBJ databases">
        <title>The Genome Sequence of Plasmodium vivax Brazil I.</title>
        <authorList>
            <consortium name="The Broad Institute Genome Sequencing Platform"/>
            <consortium name="The Broad Institute Genome Sequencing Center for Infectious Disease"/>
            <person name="Neafsey D."/>
            <person name="Carlton J."/>
            <person name="Barnwell J."/>
            <person name="Collins W."/>
            <person name="Escalante A."/>
            <person name="Mullikin J."/>
            <person name="Saul A."/>
            <person name="Guigo R."/>
            <person name="Camara F."/>
            <person name="Young S.K."/>
            <person name="Zeng Q."/>
            <person name="Gargeya S."/>
            <person name="Fitzgerald M."/>
            <person name="Haas B."/>
            <person name="Abouelleil A."/>
            <person name="Alvarado L."/>
            <person name="Arachchi H.M."/>
            <person name="Berlin A."/>
            <person name="Brown A."/>
            <person name="Chapman S.B."/>
            <person name="Chen Z."/>
            <person name="Dunbar C."/>
            <person name="Freedman E."/>
            <person name="Gearin G."/>
            <person name="Gellesch M."/>
            <person name="Goldberg J."/>
            <person name="Griggs A."/>
            <person name="Gujja S."/>
            <person name="Heiman D."/>
            <person name="Howarth C."/>
            <person name="Larson L."/>
            <person name="Lui A."/>
            <person name="MacDonald P.J.P."/>
            <person name="Montmayeur A."/>
            <person name="Murphy C."/>
            <person name="Neiman D."/>
            <person name="Pearson M."/>
            <person name="Priest M."/>
            <person name="Roberts A."/>
            <person name="Saif S."/>
            <person name="Shea T."/>
            <person name="Shenoy N."/>
            <person name="Sisk P."/>
            <person name="Stolte C."/>
            <person name="Sykes S."/>
            <person name="Wortman J."/>
            <person name="Nusbaum C."/>
            <person name="Birren B."/>
        </authorList>
    </citation>
    <scope>NUCLEOTIDE SEQUENCE [LARGE SCALE GENOMIC DNA]</scope>
    <source>
        <strain evidence="1 2">Brazil I</strain>
    </source>
</reference>
<protein>
    <submittedName>
        <fullName evidence="1">Uncharacterized protein</fullName>
    </submittedName>
</protein>
<sequence length="69" mass="7976">MYIFLSLESQLNRVENVETQAQFCDRLKIDTYNDALLKSTCKYFVKLFKLSKQQCGNDFSTGGFKCCDS</sequence>
<evidence type="ECO:0000313" key="1">
    <source>
        <dbReference type="EMBL" id="KMZ88771.1"/>
    </source>
</evidence>
<organism evidence="1 2">
    <name type="scientific">Plasmodium vivax (strain Brazil I)</name>
    <dbReference type="NCBI Taxonomy" id="1033975"/>
    <lineage>
        <taxon>Eukaryota</taxon>
        <taxon>Sar</taxon>
        <taxon>Alveolata</taxon>
        <taxon>Apicomplexa</taxon>
        <taxon>Aconoidasida</taxon>
        <taxon>Haemosporida</taxon>
        <taxon>Plasmodiidae</taxon>
        <taxon>Plasmodium</taxon>
        <taxon>Plasmodium (Plasmodium)</taxon>
    </lineage>
</organism>